<proteinExistence type="inferred from homology"/>
<feature type="domain" description="Flagellin C-terminal" evidence="7">
    <location>
        <begin position="336"/>
        <end position="421"/>
    </location>
</feature>
<name>A0ABV6CCK0_9GAMM</name>
<comment type="similarity">
    <text evidence="2 5">Belongs to the bacterial flagellin family.</text>
</comment>
<comment type="caution">
    <text evidence="8">The sequence shown here is derived from an EMBL/GenBank/DDBJ whole genome shotgun (WGS) entry which is preliminary data.</text>
</comment>
<keyword evidence="8" id="KW-0969">Cilium</keyword>
<gene>
    <name evidence="8" type="ORF">ACFFIT_07130</name>
</gene>
<keyword evidence="3 5" id="KW-0964">Secreted</keyword>
<dbReference type="Gene3D" id="6.10.280.190">
    <property type="match status" value="1"/>
</dbReference>
<comment type="subcellular location">
    <subcellularLocation>
        <location evidence="5">Secreted</location>
    </subcellularLocation>
    <subcellularLocation>
        <location evidence="5">Bacterial flagellum</location>
    </subcellularLocation>
</comment>
<dbReference type="InterPro" id="IPR046358">
    <property type="entry name" value="Flagellin_C"/>
</dbReference>
<dbReference type="Gene3D" id="2.60.40.4390">
    <property type="match status" value="1"/>
</dbReference>
<keyword evidence="8" id="KW-0282">Flagellum</keyword>
<dbReference type="Gene3D" id="6.10.10.10">
    <property type="entry name" value="Flagellar export chaperone, C-terminal domain"/>
    <property type="match status" value="1"/>
</dbReference>
<dbReference type="Proteomes" id="UP001589758">
    <property type="component" value="Unassembled WGS sequence"/>
</dbReference>
<sequence>MPVINTNIVSLSSQLNLSKSNSSLSKAIERLSSGLRINSAKDDAAGQAIANRFTTNIKGLNQAKRNSLDGISIAQTTEAALQETNNNLQRIRELTVQALNGSNAQTDLDSIQAEIDQRLMQINQISEQTQFNGIPILAKDGILKLQVGANDNETLGVPLKKMDVETLDLTGFNVNGLSFSKRSINASPLTIADMPAYKQQTNVTDPTTQNTTPSSVSVSIDGTAFGLTATGANFYPSVIKGNDNQFYAQLTFNLSDPIDRAKLAAVGIDDSNASDTYYFKLSDNLNPFIGFETPLGAQNAPITFNNVPAGSFNLTEIVYDSANLLVQTTARTVKPLKTLDNAISKVDSLRGDLGAIQNRLESVISSLGITSNNLSSSRSRIEDADYALEVSNMSRAQILQQAGTSVLAQANQTPQLVLSLLK</sequence>
<evidence type="ECO:0000256" key="3">
    <source>
        <dbReference type="ARBA" id="ARBA00022525"/>
    </source>
</evidence>
<dbReference type="NCBIfam" id="NF005294">
    <property type="entry name" value="PRK06819.1"/>
    <property type="match status" value="1"/>
</dbReference>
<dbReference type="EMBL" id="JBHLXE010000083">
    <property type="protein sequence ID" value="MFC0179860.1"/>
    <property type="molecule type" value="Genomic_DNA"/>
</dbReference>
<evidence type="ECO:0000256" key="2">
    <source>
        <dbReference type="ARBA" id="ARBA00005709"/>
    </source>
</evidence>
<dbReference type="PRINTS" id="PR00207">
    <property type="entry name" value="FLAGELLIN"/>
</dbReference>
<reference evidence="8 9" key="1">
    <citation type="submission" date="2024-09" db="EMBL/GenBank/DDBJ databases">
        <authorList>
            <person name="Sun Q."/>
            <person name="Mori K."/>
        </authorList>
    </citation>
    <scope>NUCLEOTIDE SEQUENCE [LARGE SCALE GENOMIC DNA]</scope>
    <source>
        <strain evidence="8 9">CCM 8545</strain>
    </source>
</reference>
<comment type="function">
    <text evidence="1 5">Flagellin is the subunit protein which polymerizes to form the filaments of bacterial flagella.</text>
</comment>
<evidence type="ECO:0000259" key="7">
    <source>
        <dbReference type="Pfam" id="PF00700"/>
    </source>
</evidence>
<feature type="domain" description="Flagellin N-terminal" evidence="6">
    <location>
        <begin position="4"/>
        <end position="139"/>
    </location>
</feature>
<keyword evidence="4 5" id="KW-0975">Bacterial flagellum</keyword>
<dbReference type="InterPro" id="IPR001029">
    <property type="entry name" value="Flagellin_N"/>
</dbReference>
<dbReference type="PANTHER" id="PTHR42792">
    <property type="entry name" value="FLAGELLIN"/>
    <property type="match status" value="1"/>
</dbReference>
<keyword evidence="8" id="KW-0966">Cell projection</keyword>
<evidence type="ECO:0000259" key="6">
    <source>
        <dbReference type="Pfam" id="PF00669"/>
    </source>
</evidence>
<dbReference type="RefSeq" id="WP_385876969.1">
    <property type="nucleotide sequence ID" value="NZ_JBHLXE010000083.1"/>
</dbReference>
<protein>
    <recommendedName>
        <fullName evidence="5">Flagellin</fullName>
    </recommendedName>
</protein>
<dbReference type="Pfam" id="PF00700">
    <property type="entry name" value="Flagellin_C"/>
    <property type="match status" value="1"/>
</dbReference>
<evidence type="ECO:0000313" key="9">
    <source>
        <dbReference type="Proteomes" id="UP001589758"/>
    </source>
</evidence>
<keyword evidence="9" id="KW-1185">Reference proteome</keyword>
<evidence type="ECO:0000256" key="4">
    <source>
        <dbReference type="ARBA" id="ARBA00023143"/>
    </source>
</evidence>
<dbReference type="InterPro" id="IPR001492">
    <property type="entry name" value="Flagellin"/>
</dbReference>
<organism evidence="8 9">
    <name type="scientific">Thorsellia kenyensis</name>
    <dbReference type="NCBI Taxonomy" id="1549888"/>
    <lineage>
        <taxon>Bacteria</taxon>
        <taxon>Pseudomonadati</taxon>
        <taxon>Pseudomonadota</taxon>
        <taxon>Gammaproteobacteria</taxon>
        <taxon>Enterobacterales</taxon>
        <taxon>Thorselliaceae</taxon>
        <taxon>Thorsellia</taxon>
    </lineage>
</organism>
<dbReference type="Gene3D" id="1.20.1330.10">
    <property type="entry name" value="f41 fragment of flagellin, N-terminal domain"/>
    <property type="match status" value="1"/>
</dbReference>
<dbReference type="InterPro" id="IPR042187">
    <property type="entry name" value="Flagellin_C_sub2"/>
</dbReference>
<dbReference type="SUPFAM" id="SSF64518">
    <property type="entry name" value="Phase 1 flagellin"/>
    <property type="match status" value="1"/>
</dbReference>
<evidence type="ECO:0000256" key="5">
    <source>
        <dbReference type="RuleBase" id="RU362073"/>
    </source>
</evidence>
<accession>A0ABV6CCK0</accession>
<dbReference type="Pfam" id="PF00669">
    <property type="entry name" value="Flagellin_N"/>
    <property type="match status" value="1"/>
</dbReference>
<evidence type="ECO:0000256" key="1">
    <source>
        <dbReference type="ARBA" id="ARBA00002270"/>
    </source>
</evidence>
<dbReference type="PANTHER" id="PTHR42792:SF2">
    <property type="entry name" value="FLAGELLIN"/>
    <property type="match status" value="1"/>
</dbReference>
<evidence type="ECO:0000313" key="8">
    <source>
        <dbReference type="EMBL" id="MFC0179860.1"/>
    </source>
</evidence>